<sequence>MEGEEEIMEGGLPLPLPRPAVYLPAAFPKVAAILTGRAPPAAAANHSFPPPPPHMEQRMWLLYRRGRLSLCRGNATDLRRPPPGGEVAVSANGNFESLHKLLCAAEALVAHFQGTADFVPPVDGSDMDV</sequence>
<protein>
    <submittedName>
        <fullName evidence="1">Uncharacterized protein</fullName>
    </submittedName>
</protein>
<reference evidence="1" key="1">
    <citation type="submission" date="2021-01" db="EMBL/GenBank/DDBJ databases">
        <authorList>
            <person name="Corre E."/>
            <person name="Pelletier E."/>
            <person name="Niang G."/>
            <person name="Scheremetjew M."/>
            <person name="Finn R."/>
            <person name="Kale V."/>
            <person name="Holt S."/>
            <person name="Cochrane G."/>
            <person name="Meng A."/>
            <person name="Brown T."/>
            <person name="Cohen L."/>
        </authorList>
    </citation>
    <scope>NUCLEOTIDE SEQUENCE</scope>
    <source>
        <strain evidence="1">CCMP1381</strain>
    </source>
</reference>
<accession>A0A7S2BQJ4</accession>
<dbReference type="AlphaFoldDB" id="A0A7S2BQJ4"/>
<name>A0A7S2BQJ4_9STRA</name>
<organism evidence="1">
    <name type="scientific">Octactis speculum</name>
    <dbReference type="NCBI Taxonomy" id="3111310"/>
    <lineage>
        <taxon>Eukaryota</taxon>
        <taxon>Sar</taxon>
        <taxon>Stramenopiles</taxon>
        <taxon>Ochrophyta</taxon>
        <taxon>Dictyochophyceae</taxon>
        <taxon>Dictyochales</taxon>
        <taxon>Dictyochaceae</taxon>
        <taxon>Octactis</taxon>
    </lineage>
</organism>
<proteinExistence type="predicted"/>
<evidence type="ECO:0000313" key="1">
    <source>
        <dbReference type="EMBL" id="CAD9403920.1"/>
    </source>
</evidence>
<dbReference type="EMBL" id="HBGS01017742">
    <property type="protein sequence ID" value="CAD9403920.1"/>
    <property type="molecule type" value="Transcribed_RNA"/>
</dbReference>
<gene>
    <name evidence="1" type="ORF">DSPE1174_LOCUS9348</name>
</gene>